<comment type="caution">
    <text evidence="2">The sequence shown here is derived from an EMBL/GenBank/DDBJ whole genome shotgun (WGS) entry which is preliminary data.</text>
</comment>
<dbReference type="Proteomes" id="UP000647491">
    <property type="component" value="Unassembled WGS sequence"/>
</dbReference>
<accession>A0ABR7NRD0</accession>
<feature type="transmembrane region" description="Helical" evidence="1">
    <location>
        <begin position="53"/>
        <end position="72"/>
    </location>
</feature>
<evidence type="ECO:0000256" key="1">
    <source>
        <dbReference type="SAM" id="Phobius"/>
    </source>
</evidence>
<dbReference type="RefSeq" id="WP_022273235.1">
    <property type="nucleotide sequence ID" value="NZ_JACRTJ010000013.1"/>
</dbReference>
<reference evidence="2 3" key="1">
    <citation type="submission" date="2020-08" db="EMBL/GenBank/DDBJ databases">
        <title>Genome public.</title>
        <authorList>
            <person name="Liu C."/>
            <person name="Sun Q."/>
        </authorList>
    </citation>
    <scope>NUCLEOTIDE SEQUENCE [LARGE SCALE GENOMIC DNA]</scope>
    <source>
        <strain evidence="2 3">BX10</strain>
    </source>
</reference>
<keyword evidence="1" id="KW-0472">Membrane</keyword>
<sequence>MELNKNMMQKTVLALVLLAVAALSAFVVSERVSAPEYHKASMEALEEKKITVMEMTAAVAASSIAVAAIPGDATTPLADQIAELGSYLMIAAGAVMLEKFLLAITGHAAFSLLIPAACVLGILGMFLSSGVLKRLALRLAVTGLAIFMVIPASLKVSSLIEEAFEVSQTIEEAEKAAGAVEEEAAEASGEEKGLSGWILGVGEKLNGAVDQAKKALGRFVDAVAVLIIINCVIPVLVLWFFLWLIKTAFSVDIHVPADRFLPGR</sequence>
<name>A0ABR7NRD0_9FIRM</name>
<evidence type="ECO:0000313" key="3">
    <source>
        <dbReference type="Proteomes" id="UP000647491"/>
    </source>
</evidence>
<organism evidence="2 3">
    <name type="scientific">Enterocloster hominis</name>
    <name type="common">ex Liu et al. 2021</name>
    <dbReference type="NCBI Taxonomy" id="2763663"/>
    <lineage>
        <taxon>Bacteria</taxon>
        <taxon>Bacillati</taxon>
        <taxon>Bacillota</taxon>
        <taxon>Clostridia</taxon>
        <taxon>Lachnospirales</taxon>
        <taxon>Lachnospiraceae</taxon>
        <taxon>Enterocloster</taxon>
    </lineage>
</organism>
<gene>
    <name evidence="2" type="ORF">H8708_05460</name>
</gene>
<evidence type="ECO:0008006" key="4">
    <source>
        <dbReference type="Google" id="ProtNLM"/>
    </source>
</evidence>
<feature type="transmembrane region" description="Helical" evidence="1">
    <location>
        <begin position="84"/>
        <end position="102"/>
    </location>
</feature>
<proteinExistence type="predicted"/>
<keyword evidence="1" id="KW-0812">Transmembrane</keyword>
<feature type="transmembrane region" description="Helical" evidence="1">
    <location>
        <begin position="222"/>
        <end position="245"/>
    </location>
</feature>
<keyword evidence="1" id="KW-1133">Transmembrane helix</keyword>
<protein>
    <recommendedName>
        <fullName evidence="4">Beta-carotene 15,15'-monooxygenase</fullName>
    </recommendedName>
</protein>
<evidence type="ECO:0000313" key="2">
    <source>
        <dbReference type="EMBL" id="MBC8598684.1"/>
    </source>
</evidence>
<feature type="transmembrane region" description="Helical" evidence="1">
    <location>
        <begin position="108"/>
        <end position="128"/>
    </location>
</feature>
<keyword evidence="3" id="KW-1185">Reference proteome</keyword>
<dbReference type="EMBL" id="JACRTJ010000013">
    <property type="protein sequence ID" value="MBC8598684.1"/>
    <property type="molecule type" value="Genomic_DNA"/>
</dbReference>